<comment type="caution">
    <text evidence="2">The sequence shown here is derived from an EMBL/GenBank/DDBJ whole genome shotgun (WGS) entry which is preliminary data.</text>
</comment>
<dbReference type="EMBL" id="BMOS01000025">
    <property type="protein sequence ID" value="GGN62917.1"/>
    <property type="molecule type" value="Genomic_DNA"/>
</dbReference>
<accession>A0A918D3L5</accession>
<evidence type="ECO:0000313" key="3">
    <source>
        <dbReference type="Proteomes" id="UP000624041"/>
    </source>
</evidence>
<evidence type="ECO:0000313" key="2">
    <source>
        <dbReference type="EMBL" id="GGN62917.1"/>
    </source>
</evidence>
<reference evidence="2" key="1">
    <citation type="journal article" date="2014" name="Int. J. Syst. Evol. Microbiol.">
        <title>Complete genome sequence of Corynebacterium casei LMG S-19264T (=DSM 44701T), isolated from a smear-ripened cheese.</title>
        <authorList>
            <consortium name="US DOE Joint Genome Institute (JGI-PGF)"/>
            <person name="Walter F."/>
            <person name="Albersmeier A."/>
            <person name="Kalinowski J."/>
            <person name="Ruckert C."/>
        </authorList>
    </citation>
    <scope>NUCLEOTIDE SEQUENCE</scope>
    <source>
        <strain evidence="2">JCM 17251</strain>
    </source>
</reference>
<name>A0A918D3L5_9BACI</name>
<feature type="transmembrane region" description="Helical" evidence="1">
    <location>
        <begin position="113"/>
        <end position="134"/>
    </location>
</feature>
<keyword evidence="1" id="KW-0472">Membrane</keyword>
<feature type="transmembrane region" description="Helical" evidence="1">
    <location>
        <begin position="44"/>
        <end position="63"/>
    </location>
</feature>
<keyword evidence="3" id="KW-1185">Reference proteome</keyword>
<protein>
    <submittedName>
        <fullName evidence="2">Membrane protein</fullName>
    </submittedName>
</protein>
<sequence>MAVIMIFVRLKMGKKPASVKKIILPPLFMSTGALMYIFPIFQISWFQVIESFALGMVFSIILIKYSKFKIHDGEIYLNPSKAFPFILFGLLVVRLALKVLISGYISLGETGGIFFMLAFGMILTWRIAMLYQYLQLRKSIAEQKHLA</sequence>
<dbReference type="InterPro" id="IPR031306">
    <property type="entry name" value="CcdC"/>
</dbReference>
<dbReference type="AlphaFoldDB" id="A0A918D3L5"/>
<feature type="transmembrane region" description="Helical" evidence="1">
    <location>
        <begin position="21"/>
        <end position="38"/>
    </location>
</feature>
<dbReference type="Proteomes" id="UP000624041">
    <property type="component" value="Unassembled WGS sequence"/>
</dbReference>
<dbReference type="Pfam" id="PF07301">
    <property type="entry name" value="DUF1453"/>
    <property type="match status" value="1"/>
</dbReference>
<dbReference type="PIRSF" id="PIRSF021441">
    <property type="entry name" value="DUF1453"/>
    <property type="match status" value="1"/>
</dbReference>
<keyword evidence="1" id="KW-1133">Transmembrane helix</keyword>
<proteinExistence type="predicted"/>
<reference evidence="2" key="2">
    <citation type="submission" date="2020-09" db="EMBL/GenBank/DDBJ databases">
        <authorList>
            <person name="Sun Q."/>
            <person name="Ohkuma M."/>
        </authorList>
    </citation>
    <scope>NUCLEOTIDE SEQUENCE</scope>
    <source>
        <strain evidence="2">JCM 17251</strain>
    </source>
</reference>
<organism evidence="2 3">
    <name type="scientific">Oceanobacillus indicireducens</name>
    <dbReference type="NCBI Taxonomy" id="1004261"/>
    <lineage>
        <taxon>Bacteria</taxon>
        <taxon>Bacillati</taxon>
        <taxon>Bacillota</taxon>
        <taxon>Bacilli</taxon>
        <taxon>Bacillales</taxon>
        <taxon>Bacillaceae</taxon>
        <taxon>Oceanobacillus</taxon>
    </lineage>
</organism>
<feature type="transmembrane region" description="Helical" evidence="1">
    <location>
        <begin position="83"/>
        <end position="107"/>
    </location>
</feature>
<evidence type="ECO:0000256" key="1">
    <source>
        <dbReference type="SAM" id="Phobius"/>
    </source>
</evidence>
<gene>
    <name evidence="2" type="ORF">GCM10007971_29300</name>
</gene>
<keyword evidence="1" id="KW-0812">Transmembrane</keyword>
<dbReference type="PANTHER" id="PTHR39164">
    <property type="entry name" value="PROTEIN CCDC"/>
    <property type="match status" value="1"/>
</dbReference>
<dbReference type="InterPro" id="IPR058247">
    <property type="entry name" value="DUF1453"/>
</dbReference>
<dbReference type="PANTHER" id="PTHR39164:SF1">
    <property type="entry name" value="PROTEIN CCDC"/>
    <property type="match status" value="1"/>
</dbReference>